<dbReference type="Proteomes" id="UP000288859">
    <property type="component" value="Unassembled WGS sequence"/>
</dbReference>
<dbReference type="InterPro" id="IPR036291">
    <property type="entry name" value="NAD(P)-bd_dom_sf"/>
</dbReference>
<dbReference type="PANTHER" id="PTHR48079:SF3">
    <property type="entry name" value="NAD-DEPENDENT EPIMERASE_DEHYDRATASE DOMAIN-CONTAINING PROTEIN"/>
    <property type="match status" value="1"/>
</dbReference>
<protein>
    <recommendedName>
        <fullName evidence="1">NAD-dependent epimerase/dehydratase domain-containing protein</fullName>
    </recommendedName>
</protein>
<accession>A0A438NDZ1</accession>
<dbReference type="Pfam" id="PF01370">
    <property type="entry name" value="Epimerase"/>
    <property type="match status" value="1"/>
</dbReference>
<dbReference type="InterPro" id="IPR001509">
    <property type="entry name" value="Epimerase_deHydtase"/>
</dbReference>
<organism evidence="2 3">
    <name type="scientific">Exophiala mesophila</name>
    <name type="common">Black yeast-like fungus</name>
    <dbReference type="NCBI Taxonomy" id="212818"/>
    <lineage>
        <taxon>Eukaryota</taxon>
        <taxon>Fungi</taxon>
        <taxon>Dikarya</taxon>
        <taxon>Ascomycota</taxon>
        <taxon>Pezizomycotina</taxon>
        <taxon>Eurotiomycetes</taxon>
        <taxon>Chaetothyriomycetidae</taxon>
        <taxon>Chaetothyriales</taxon>
        <taxon>Herpotrichiellaceae</taxon>
        <taxon>Exophiala</taxon>
    </lineage>
</organism>
<evidence type="ECO:0000259" key="1">
    <source>
        <dbReference type="Pfam" id="PF01370"/>
    </source>
</evidence>
<feature type="domain" description="NAD-dependent epimerase/dehydratase" evidence="1">
    <location>
        <begin position="7"/>
        <end position="239"/>
    </location>
</feature>
<dbReference type="SUPFAM" id="SSF51735">
    <property type="entry name" value="NAD(P)-binding Rossmann-fold domains"/>
    <property type="match status" value="1"/>
</dbReference>
<dbReference type="GO" id="GO:0004029">
    <property type="term" value="F:aldehyde dehydrogenase (NAD+) activity"/>
    <property type="evidence" value="ECO:0007669"/>
    <property type="project" value="TreeGrafter"/>
</dbReference>
<name>A0A438NDZ1_EXOME</name>
<evidence type="ECO:0000313" key="2">
    <source>
        <dbReference type="EMBL" id="RVX73908.1"/>
    </source>
</evidence>
<dbReference type="OrthoDB" id="2735536at2759"/>
<reference evidence="2 3" key="1">
    <citation type="submission" date="2017-03" db="EMBL/GenBank/DDBJ databases">
        <title>Genomes of endolithic fungi from Antarctica.</title>
        <authorList>
            <person name="Coleine C."/>
            <person name="Masonjones S."/>
            <person name="Stajich J.E."/>
        </authorList>
    </citation>
    <scope>NUCLEOTIDE SEQUENCE [LARGE SCALE GENOMIC DNA]</scope>
    <source>
        <strain evidence="2 3">CCFEE 6314</strain>
    </source>
</reference>
<comment type="caution">
    <text evidence="2">The sequence shown here is derived from an EMBL/GenBank/DDBJ whole genome shotgun (WGS) entry which is preliminary data.</text>
</comment>
<dbReference type="GO" id="GO:0005737">
    <property type="term" value="C:cytoplasm"/>
    <property type="evidence" value="ECO:0007669"/>
    <property type="project" value="TreeGrafter"/>
</dbReference>
<dbReference type="PANTHER" id="PTHR48079">
    <property type="entry name" value="PROTEIN YEEZ"/>
    <property type="match status" value="1"/>
</dbReference>
<evidence type="ECO:0000313" key="3">
    <source>
        <dbReference type="Proteomes" id="UP000288859"/>
    </source>
</evidence>
<dbReference type="AlphaFoldDB" id="A0A438NDZ1"/>
<dbReference type="Gene3D" id="3.40.50.720">
    <property type="entry name" value="NAD(P)-binding Rossmann-like Domain"/>
    <property type="match status" value="1"/>
</dbReference>
<dbReference type="EMBL" id="NAJM01000006">
    <property type="protein sequence ID" value="RVX73908.1"/>
    <property type="molecule type" value="Genomic_DNA"/>
</dbReference>
<proteinExistence type="predicted"/>
<dbReference type="VEuPathDB" id="FungiDB:PV10_02435"/>
<sequence>MTTKTAFVTGANGFIGSAVARVFSSKGWTTYGLIRHQRSALELMRNEVIPIVGLASDVAQWTSRLPPIDVIITCDEDLSNYVSHHQSRLAMIKQICKHSAALGNSVKPLVIFSSGCKDYGTTPMHGEVDLAPHTETSPLNPPEILRPRTEAAIDMLQGHGSDFDCVVTRPTTLFGLSGSYYSHFFVLASKAKTENDGVLELPANPNCVLHGTHVEDVAAAYLSLATAPREVVRGQSYNISGHRYETLEEIVPAIEKSHGIKVKYREYQESDAETFGLYVLALFRFPQWVGSEKIRTELGWADAKPLFHKGYEVYRKAYEAAISQNPQQVERLLGKSAPGTL</sequence>
<dbReference type="InterPro" id="IPR051783">
    <property type="entry name" value="NAD(P)-dependent_oxidoreduct"/>
</dbReference>
<gene>
    <name evidence="2" type="ORF">B0A52_02798</name>
</gene>